<dbReference type="RefSeq" id="WP_154395887.1">
    <property type="nucleotide sequence ID" value="NZ_CP072231.1"/>
</dbReference>
<reference evidence="1 2" key="1">
    <citation type="journal article" date="2019" name="Nat. Med.">
        <title>A library of human gut bacterial isolates paired with longitudinal multiomics data enables mechanistic microbiome research.</title>
        <authorList>
            <person name="Poyet M."/>
            <person name="Groussin M."/>
            <person name="Gibbons S.M."/>
            <person name="Avila-Pacheco J."/>
            <person name="Jiang X."/>
            <person name="Kearney S.M."/>
            <person name="Perrotta A.R."/>
            <person name="Berdy B."/>
            <person name="Zhao S."/>
            <person name="Lieberman T.D."/>
            <person name="Swanson P.K."/>
            <person name="Smith M."/>
            <person name="Roesemann S."/>
            <person name="Alexander J.E."/>
            <person name="Rich S.A."/>
            <person name="Livny J."/>
            <person name="Vlamakis H."/>
            <person name="Clish C."/>
            <person name="Bullock K."/>
            <person name="Deik A."/>
            <person name="Scott J."/>
            <person name="Pierce K.A."/>
            <person name="Xavier R.J."/>
            <person name="Alm E.J."/>
        </authorList>
    </citation>
    <scope>NUCLEOTIDE SEQUENCE [LARGE SCALE GENOMIC DNA]</scope>
    <source>
        <strain evidence="1 2">BIOML-A2</strain>
    </source>
</reference>
<dbReference type="Pfam" id="PF07396">
    <property type="entry name" value="Porin_O_P"/>
    <property type="match status" value="1"/>
</dbReference>
<dbReference type="InterPro" id="IPR023614">
    <property type="entry name" value="Porin_dom_sf"/>
</dbReference>
<dbReference type="InterPro" id="IPR010870">
    <property type="entry name" value="Porin_O/P"/>
</dbReference>
<dbReference type="SUPFAM" id="SSF56935">
    <property type="entry name" value="Porins"/>
    <property type="match status" value="1"/>
</dbReference>
<protein>
    <recommendedName>
        <fullName evidence="3">Phosphate-selective porin O and P</fullName>
    </recommendedName>
</protein>
<organism evidence="1 2">
    <name type="scientific">Parabacteroides distasonis</name>
    <dbReference type="NCBI Taxonomy" id="823"/>
    <lineage>
        <taxon>Bacteria</taxon>
        <taxon>Pseudomonadati</taxon>
        <taxon>Bacteroidota</taxon>
        <taxon>Bacteroidia</taxon>
        <taxon>Bacteroidales</taxon>
        <taxon>Tannerellaceae</taxon>
        <taxon>Parabacteroides</taxon>
    </lineage>
</organism>
<dbReference type="Gene3D" id="2.40.160.10">
    <property type="entry name" value="Porin"/>
    <property type="match status" value="1"/>
</dbReference>
<comment type="caution">
    <text evidence="1">The sequence shown here is derived from an EMBL/GenBank/DDBJ whole genome shotgun (WGS) entry which is preliminary data.</text>
</comment>
<name>A0A6I2NQJ1_PARDI</name>
<proteinExistence type="predicted"/>
<accession>A0A6I2NQJ1</accession>
<gene>
    <name evidence="1" type="ORF">GKD68_14195</name>
</gene>
<evidence type="ECO:0008006" key="3">
    <source>
        <dbReference type="Google" id="ProtNLM"/>
    </source>
</evidence>
<evidence type="ECO:0000313" key="1">
    <source>
        <dbReference type="EMBL" id="MRZ55877.1"/>
    </source>
</evidence>
<dbReference type="Proteomes" id="UP000432516">
    <property type="component" value="Unassembled WGS sequence"/>
</dbReference>
<sequence length="376" mass="43148">MRYKESLLLPFLLAINIILPVTAQEKTRLKIGGALRFNYNYSDWKPESRNRGGEFDFDVLRLNVNASYKKIDLAVDYRFYPSSSGGGMLREGWIGYRFNDSHRLQIGLTTVPFGVLPYTGNNYFFNLNYYAGLEDDADMGIKYLFHKDRWELSLAYFQNADLSGTGGDSELSASRYAYDIAGRDKEAHQGNIRVVYHFGNLWRHQLGGSVLMGGLYNMDTRKTGLRTAFALHYVADYRRWNLKMQYTNYNLRPVRAPGEDRSVVTMAAYGSSYRIASRADIYTVSLSYRIPVNKWFLDDICLYNDFSLLNKRVAGFNDSLENVTGCSLAIGKVFTYIDYAVGRNHAWLGDVWDEAFAGGTEDNWNVRFNINIGYYF</sequence>
<dbReference type="AlphaFoldDB" id="A0A6I2NQJ1"/>
<dbReference type="EMBL" id="WKNE01000010">
    <property type="protein sequence ID" value="MRZ55877.1"/>
    <property type="molecule type" value="Genomic_DNA"/>
</dbReference>
<evidence type="ECO:0000313" key="2">
    <source>
        <dbReference type="Proteomes" id="UP000432516"/>
    </source>
</evidence>